<feature type="transmembrane region" description="Helical" evidence="1">
    <location>
        <begin position="427"/>
        <end position="447"/>
    </location>
</feature>
<feature type="transmembrane region" description="Helical" evidence="1">
    <location>
        <begin position="377"/>
        <end position="398"/>
    </location>
</feature>
<dbReference type="InterPro" id="IPR025833">
    <property type="entry name" value="GDYXXLXY"/>
</dbReference>
<organism evidence="4 5">
    <name type="scientific">Bordetella genomosp. 5</name>
    <dbReference type="NCBI Taxonomy" id="1395608"/>
    <lineage>
        <taxon>Bacteria</taxon>
        <taxon>Pseudomonadati</taxon>
        <taxon>Pseudomonadota</taxon>
        <taxon>Betaproteobacteria</taxon>
        <taxon>Burkholderiales</taxon>
        <taxon>Alcaligenaceae</taxon>
        <taxon>Bordetella</taxon>
    </lineage>
</organism>
<feature type="transmembrane region" description="Helical" evidence="1">
    <location>
        <begin position="253"/>
        <end position="271"/>
    </location>
</feature>
<evidence type="ECO:0000313" key="4">
    <source>
        <dbReference type="EMBL" id="OZI55076.1"/>
    </source>
</evidence>
<feature type="transmembrane region" description="Helical" evidence="1">
    <location>
        <begin position="654"/>
        <end position="671"/>
    </location>
</feature>
<gene>
    <name evidence="4" type="ORF">CAL25_01285</name>
</gene>
<dbReference type="Pfam" id="PF14345">
    <property type="entry name" value="GDYXXLXY"/>
    <property type="match status" value="1"/>
</dbReference>
<feature type="transmembrane region" description="Helical" evidence="1">
    <location>
        <begin position="478"/>
        <end position="496"/>
    </location>
</feature>
<feature type="transmembrane region" description="Helical" evidence="1">
    <location>
        <begin position="722"/>
        <end position="745"/>
    </location>
</feature>
<accession>A0A261TZH2</accession>
<keyword evidence="1" id="KW-1133">Transmembrane helix</keyword>
<dbReference type="InterPro" id="IPR018677">
    <property type="entry name" value="DUF2157"/>
</dbReference>
<feature type="transmembrane region" description="Helical" evidence="1">
    <location>
        <begin position="516"/>
        <end position="536"/>
    </location>
</feature>
<feature type="transmembrane region" description="Helical" evidence="1">
    <location>
        <begin position="227"/>
        <end position="246"/>
    </location>
</feature>
<feature type="transmembrane region" description="Helical" evidence="1">
    <location>
        <begin position="200"/>
        <end position="221"/>
    </location>
</feature>
<feature type="transmembrane region" description="Helical" evidence="1">
    <location>
        <begin position="617"/>
        <end position="642"/>
    </location>
</feature>
<evidence type="ECO:0000256" key="1">
    <source>
        <dbReference type="SAM" id="Phobius"/>
    </source>
</evidence>
<dbReference type="RefSeq" id="WP_094798132.1">
    <property type="nucleotide sequence ID" value="NZ_NEVP01000001.1"/>
</dbReference>
<feature type="transmembrane region" description="Helical" evidence="1">
    <location>
        <begin position="587"/>
        <end position="605"/>
    </location>
</feature>
<keyword evidence="5" id="KW-1185">Reference proteome</keyword>
<sequence>MQVGTNGHAGSELHAWRGFLARTTLWLGVLLLGSAVVCGVAANWQGLSTTQRFALAQGLLIVSTLAALWLRLRLRAVPDTRRRVAGAVLTLSGLFLGALLALVGQTYQTGADTWELFALWAALLIPWCLAAASQVLWLLWVLVLNLAVALWLGEQVFSWWTTFDGAGFPSLVMALLNLVLLAGWELAARRHHLSTKVGPRVLVLLAVGVLVSGLILGDLFLGLRSRHTMYILLAWLAITGGLGYYYQRVRLDLVILAVLAAGVIGVSLRMVGEWLVRLEPGVWALLPLAGLLMAEAVWAARWLRRLAQRAPAPLAGGVVRDPAVAADAALATAADAEPAGESAGLAVEPAAADAPVIALSDSPDDAHAGSPWYIQGLLGLSAWISTLLLLAFLALSGIVMSAEGALVVGLVLCAGGVAVLRTEAGPFWRQCAIASAFAGQIMIMYGLSESTSFSGACLALLVLGAVIYVAAPDHLLRFLSTWIMAFGGTGLLWEALRPNVMGDGMIELFFAFDMLRATFIWLPVTVIGAWWAAVAFCADRHFKRRSHVLDPMGWALVIAVQAVVWQAGGVALRQFPSLWSLHPQTAILSLAGALLPVIAALWVLWPRRRVLTRALVFGVPLGLLVLALFWLPSPGIAFALTWLLLGFGLNKPRLTVFGVLAMLSYLMFYYYQLDVPLLDKAIWLAGAAGLLLVMRLLVWLLPRWMRTAPAPLAPRGPIPGGLRWRSAVILGGLVLVLGLTNYGIWQREQLLAQGRVAILALAPVDPRSIMQGDYMALRFAAGDDVYRLRGDLPASETQAPGGLLRTDGYVVLKADDRGVAQVLRVQDGKAPSAQDEIVLRYRVRPMGVRIVTDAYFFPEGEAPRYEAARFGEVRYDGSGTALLVRMLDKDLKPL</sequence>
<feature type="transmembrane region" description="Helical" evidence="1">
    <location>
        <begin position="137"/>
        <end position="160"/>
    </location>
</feature>
<proteinExistence type="predicted"/>
<comment type="caution">
    <text evidence="4">The sequence shown here is derived from an EMBL/GenBank/DDBJ whole genome shotgun (WGS) entry which is preliminary data.</text>
</comment>
<feature type="transmembrane region" description="Helical" evidence="1">
    <location>
        <begin position="53"/>
        <end position="72"/>
    </location>
</feature>
<feature type="transmembrane region" description="Helical" evidence="1">
    <location>
        <begin position="453"/>
        <end position="471"/>
    </location>
</feature>
<evidence type="ECO:0000259" key="3">
    <source>
        <dbReference type="Pfam" id="PF14351"/>
    </source>
</evidence>
<keyword evidence="1" id="KW-0472">Membrane</keyword>
<dbReference type="InterPro" id="IPR025513">
    <property type="entry name" value="DUF4401"/>
</dbReference>
<feature type="domain" description="DUF2157" evidence="2">
    <location>
        <begin position="21"/>
        <end position="137"/>
    </location>
</feature>
<evidence type="ECO:0008006" key="6">
    <source>
        <dbReference type="Google" id="ProtNLM"/>
    </source>
</evidence>
<evidence type="ECO:0000259" key="2">
    <source>
        <dbReference type="Pfam" id="PF09925"/>
    </source>
</evidence>
<feature type="transmembrane region" description="Helical" evidence="1">
    <location>
        <begin position="25"/>
        <end position="47"/>
    </location>
</feature>
<dbReference type="Pfam" id="PF09925">
    <property type="entry name" value="DUF2157"/>
    <property type="match status" value="1"/>
</dbReference>
<feature type="transmembrane region" description="Helical" evidence="1">
    <location>
        <begin position="548"/>
        <end position="567"/>
    </location>
</feature>
<feature type="transmembrane region" description="Helical" evidence="1">
    <location>
        <begin position="113"/>
        <end position="130"/>
    </location>
</feature>
<dbReference type="EMBL" id="NEVP01000001">
    <property type="protein sequence ID" value="OZI55076.1"/>
    <property type="molecule type" value="Genomic_DNA"/>
</dbReference>
<feature type="transmembrane region" description="Helical" evidence="1">
    <location>
        <begin position="683"/>
        <end position="702"/>
    </location>
</feature>
<name>A0A261TZH2_9BORD</name>
<dbReference type="AlphaFoldDB" id="A0A261TZH2"/>
<feature type="transmembrane region" description="Helical" evidence="1">
    <location>
        <begin position="84"/>
        <end position="107"/>
    </location>
</feature>
<feature type="domain" description="DUF4401" evidence="3">
    <location>
        <begin position="371"/>
        <end position="700"/>
    </location>
</feature>
<reference evidence="4 5" key="1">
    <citation type="submission" date="2017-05" db="EMBL/GenBank/DDBJ databases">
        <title>Complete and WGS of Bordetella genogroups.</title>
        <authorList>
            <person name="Spilker T."/>
            <person name="LiPuma J."/>
        </authorList>
    </citation>
    <scope>NUCLEOTIDE SEQUENCE [LARGE SCALE GENOMIC DNA]</scope>
    <source>
        <strain evidence="4 5">AU10456</strain>
    </source>
</reference>
<dbReference type="OrthoDB" id="4868247at2"/>
<dbReference type="Pfam" id="PF14351">
    <property type="entry name" value="DUF4401"/>
    <property type="match status" value="1"/>
</dbReference>
<feature type="transmembrane region" description="Helical" evidence="1">
    <location>
        <begin position="404"/>
        <end position="420"/>
    </location>
</feature>
<feature type="transmembrane region" description="Helical" evidence="1">
    <location>
        <begin position="166"/>
        <end position="188"/>
    </location>
</feature>
<keyword evidence="1" id="KW-0812">Transmembrane</keyword>
<evidence type="ECO:0000313" key="5">
    <source>
        <dbReference type="Proteomes" id="UP000216913"/>
    </source>
</evidence>
<dbReference type="Proteomes" id="UP000216913">
    <property type="component" value="Unassembled WGS sequence"/>
</dbReference>
<feature type="transmembrane region" description="Helical" evidence="1">
    <location>
        <begin position="283"/>
        <end position="303"/>
    </location>
</feature>
<protein>
    <recommendedName>
        <fullName evidence="6">DUF4401 domain-containing protein</fullName>
    </recommendedName>
</protein>